<keyword evidence="7" id="KW-1003">Cell membrane</keyword>
<dbReference type="Gene3D" id="3.40.710.10">
    <property type="entry name" value="DD-peptidase/beta-lactamase superfamily"/>
    <property type="match status" value="2"/>
</dbReference>
<evidence type="ECO:0000256" key="6">
    <source>
        <dbReference type="ARBA" id="ARBA00018638"/>
    </source>
</evidence>
<dbReference type="GO" id="GO:0008658">
    <property type="term" value="F:penicillin binding"/>
    <property type="evidence" value="ECO:0007669"/>
    <property type="project" value="InterPro"/>
</dbReference>
<dbReference type="GO" id="GO:0030288">
    <property type="term" value="C:outer membrane-bounded periplasmic space"/>
    <property type="evidence" value="ECO:0007669"/>
    <property type="project" value="TreeGrafter"/>
</dbReference>
<evidence type="ECO:0000256" key="13">
    <source>
        <dbReference type="ARBA" id="ARBA00022692"/>
    </source>
</evidence>
<feature type="domain" description="Penicillin-binding protein OB-like" evidence="30">
    <location>
        <begin position="345"/>
        <end position="447"/>
    </location>
</feature>
<keyword evidence="17" id="KW-0573">Peptidoglycan synthesis</keyword>
<dbReference type="NCBIfam" id="TIGR02074">
    <property type="entry name" value="PBP_1a_fam"/>
    <property type="match status" value="1"/>
</dbReference>
<evidence type="ECO:0000256" key="19">
    <source>
        <dbReference type="ARBA" id="ARBA00023136"/>
    </source>
</evidence>
<dbReference type="RefSeq" id="WP_132260077.1">
    <property type="nucleotide sequence ID" value="NZ_SLZQ01000015.1"/>
</dbReference>
<evidence type="ECO:0000313" key="32">
    <source>
        <dbReference type="Proteomes" id="UP000295382"/>
    </source>
</evidence>
<evidence type="ECO:0000256" key="4">
    <source>
        <dbReference type="ARBA" id="ARBA00007739"/>
    </source>
</evidence>
<dbReference type="UniPathway" id="UPA00219"/>
<feature type="region of interest" description="Disordered" evidence="27">
    <location>
        <begin position="1"/>
        <end position="24"/>
    </location>
</feature>
<keyword evidence="18" id="KW-1133">Transmembrane helix</keyword>
<feature type="compositionally biased region" description="Polar residues" evidence="27">
    <location>
        <begin position="792"/>
        <end position="810"/>
    </location>
</feature>
<dbReference type="PANTHER" id="PTHR32282">
    <property type="entry name" value="BINDING PROTEIN TRANSPEPTIDASE, PUTATIVE-RELATED"/>
    <property type="match status" value="1"/>
</dbReference>
<evidence type="ECO:0000256" key="10">
    <source>
        <dbReference type="ARBA" id="ARBA00022670"/>
    </source>
</evidence>
<dbReference type="OrthoDB" id="9766909at2"/>
<dbReference type="InterPro" id="IPR001264">
    <property type="entry name" value="Glyco_trans_51"/>
</dbReference>
<keyword evidence="11" id="KW-0328">Glycosyltransferase</keyword>
<keyword evidence="22" id="KW-0961">Cell wall biogenesis/degradation</keyword>
<reference evidence="31 32" key="1">
    <citation type="submission" date="2019-03" db="EMBL/GenBank/DDBJ databases">
        <title>Genomic Encyclopedia of Type Strains, Phase IV (KMG-IV): sequencing the most valuable type-strain genomes for metagenomic binning, comparative biology and taxonomic classification.</title>
        <authorList>
            <person name="Goeker M."/>
        </authorList>
    </citation>
    <scope>NUCLEOTIDE SEQUENCE [LARGE SCALE GENOMIC DNA]</scope>
    <source>
        <strain evidence="31 32">DSM 7445</strain>
    </source>
</reference>
<dbReference type="InterPro" id="IPR012338">
    <property type="entry name" value="Beta-lactam/transpept-like"/>
</dbReference>
<dbReference type="EC" id="3.4.16.4" evidence="5"/>
<dbReference type="GO" id="GO:0009002">
    <property type="term" value="F:serine-type D-Ala-D-Ala carboxypeptidase activity"/>
    <property type="evidence" value="ECO:0007669"/>
    <property type="project" value="UniProtKB-EC"/>
</dbReference>
<dbReference type="FunFam" id="1.10.3810.10:FF:000003">
    <property type="entry name" value="Penicillin-binding protein 1a"/>
    <property type="match status" value="1"/>
</dbReference>
<dbReference type="Pfam" id="PF00905">
    <property type="entry name" value="Transpeptidase"/>
    <property type="match status" value="1"/>
</dbReference>
<evidence type="ECO:0000256" key="24">
    <source>
        <dbReference type="ARBA" id="ARBA00044770"/>
    </source>
</evidence>
<dbReference type="Proteomes" id="UP000295382">
    <property type="component" value="Unassembled WGS sequence"/>
</dbReference>
<comment type="subcellular location">
    <subcellularLocation>
        <location evidence="1">Cell inner membrane</location>
        <topology evidence="1">Single-pass type II membrane protein</topology>
    </subcellularLocation>
</comment>
<dbReference type="GO" id="GO:0071555">
    <property type="term" value="P:cell wall organization"/>
    <property type="evidence" value="ECO:0007669"/>
    <property type="project" value="UniProtKB-KW"/>
</dbReference>
<evidence type="ECO:0000256" key="12">
    <source>
        <dbReference type="ARBA" id="ARBA00022679"/>
    </source>
</evidence>
<dbReference type="Pfam" id="PF00912">
    <property type="entry name" value="Transgly"/>
    <property type="match status" value="1"/>
</dbReference>
<keyword evidence="8" id="KW-0997">Cell inner membrane</keyword>
<comment type="catalytic activity">
    <reaction evidence="23">
        <text>Preferential cleavage: (Ac)2-L-Lys-D-Ala-|-D-Ala. Also transpeptidation of peptidyl-alanyl moieties that are N-acyl substituents of D-alanine.</text>
        <dbReference type="EC" id="3.4.16.4"/>
    </reaction>
</comment>
<dbReference type="InterPro" id="IPR031376">
    <property type="entry name" value="PCB_OB"/>
</dbReference>
<dbReference type="InterPro" id="IPR023346">
    <property type="entry name" value="Lysozyme-like_dom_sf"/>
</dbReference>
<keyword evidence="16" id="KW-0735">Signal-anchor</keyword>
<proteinExistence type="inferred from homology"/>
<evidence type="ECO:0000256" key="1">
    <source>
        <dbReference type="ARBA" id="ARBA00004249"/>
    </source>
</evidence>
<keyword evidence="9" id="KW-0121">Carboxypeptidase</keyword>
<sequence length="810" mass="88504">MKSTKSSKSSSSSQSSKGAKSGAGKRSWRRRLAGLFLGGLAIVALVGGLLAAYALILVAPSLPSLDTLTDYRPKIPLRIFTADNVLIGEFGEERREFVPIKQMPPLMTKALLAIEDESFYRHDGVDYKGVLRAALSNFVKGGNAQGASTITMQVARNFFLSREKSYSRKVNEIMLAYKIERELSKDQILELYMNQIYLGERAYGFAAAAYTYFGKPIRDISVAEAAMLAGLPKAPSTMNPVVNPKRARQRQLYILKRMRELNYITEAQYQQAVNEKPVIRGNAQRFGAHAEYAAEQVRRFMYSQFKEETYTRGFNVVTTLVKTDQDAAYAAVRRGVLDYDRRHGYRGPEAFIKLPDDEEDRDEAIAQALLKYPDSGELKSAVVLATSSKAVRVQVLSGEEITISGEGLRFAAAKLGAKGDSGVRPGAVIRIMQDAKQKWAIVQLPEVAAAFVALNAHDGSYRALVGGFDYGLSQFDHVTQAWRQPGSTIKPFVYSAALEKGLSPGTLINDAPLEMTDANGRSWTPQNDNGSYDGMVSMRYGLKRSKNVVSIRILQQVTPQYAQDYLGRFGFTPDKHPNNLTLALGTGSVTPAQMASAYAVFANGGYLRQPYLIAKITDAKGNVLAQKPEAENEAERVLDARNAWLMDSMLRDVAHSGTAAAAGQKLGRADLAGKTGTTNDAMDGWFAGYASDVVAVAWLGYDTPKSLGNREFGSTLALPIWVDYMRVALRGRPDGQRAMPDGLVQANGDWAYQEFADQGAVRTVGAEERDPISSLWNRLFGGGNGNPAPSQPARSNSPVNQQVAPTQSLP</sequence>
<name>A0A4R3HQ28_PAULE</name>
<keyword evidence="12" id="KW-0808">Transferase</keyword>
<feature type="domain" description="Penicillin-binding protein transpeptidase" evidence="28">
    <location>
        <begin position="450"/>
        <end position="692"/>
    </location>
</feature>
<keyword evidence="21" id="KW-0511">Multifunctional enzyme</keyword>
<evidence type="ECO:0000256" key="2">
    <source>
        <dbReference type="ARBA" id="ARBA00004752"/>
    </source>
</evidence>
<evidence type="ECO:0000256" key="23">
    <source>
        <dbReference type="ARBA" id="ARBA00034000"/>
    </source>
</evidence>
<evidence type="ECO:0000256" key="26">
    <source>
        <dbReference type="ARBA" id="ARBA00060592"/>
    </source>
</evidence>
<evidence type="ECO:0000259" key="28">
    <source>
        <dbReference type="Pfam" id="PF00905"/>
    </source>
</evidence>
<comment type="catalytic activity">
    <reaction evidence="25">
        <text>[GlcNAc-(1-&gt;4)-Mur2Ac(oyl-L-Ala-gamma-D-Glu-L-Lys-D-Ala-D-Ala)](n)-di-trans,octa-cis-undecaprenyl diphosphate + beta-D-GlcNAc-(1-&gt;4)-Mur2Ac(oyl-L-Ala-gamma-D-Glu-L-Lys-D-Ala-D-Ala)-di-trans,octa-cis-undecaprenyl diphosphate = [GlcNAc-(1-&gt;4)-Mur2Ac(oyl-L-Ala-gamma-D-Glu-L-Lys-D-Ala-D-Ala)](n+1)-di-trans,octa-cis-undecaprenyl diphosphate + di-trans,octa-cis-undecaprenyl diphosphate + H(+)</text>
        <dbReference type="Rhea" id="RHEA:23708"/>
        <dbReference type="Rhea" id="RHEA-COMP:9602"/>
        <dbReference type="Rhea" id="RHEA-COMP:9603"/>
        <dbReference type="ChEBI" id="CHEBI:15378"/>
        <dbReference type="ChEBI" id="CHEBI:58405"/>
        <dbReference type="ChEBI" id="CHEBI:60033"/>
        <dbReference type="ChEBI" id="CHEBI:78435"/>
        <dbReference type="EC" id="2.4.99.28"/>
    </reaction>
</comment>
<comment type="pathway">
    <text evidence="26">Glycan biosynthesis.</text>
</comment>
<evidence type="ECO:0000256" key="11">
    <source>
        <dbReference type="ARBA" id="ARBA00022676"/>
    </source>
</evidence>
<evidence type="ECO:0000256" key="18">
    <source>
        <dbReference type="ARBA" id="ARBA00022989"/>
    </source>
</evidence>
<dbReference type="GO" id="GO:0005886">
    <property type="term" value="C:plasma membrane"/>
    <property type="evidence" value="ECO:0007669"/>
    <property type="project" value="UniProtKB-SubCell"/>
</dbReference>
<dbReference type="AlphaFoldDB" id="A0A4R3HQ28"/>
<evidence type="ECO:0000256" key="8">
    <source>
        <dbReference type="ARBA" id="ARBA00022519"/>
    </source>
</evidence>
<dbReference type="GO" id="GO:0008360">
    <property type="term" value="P:regulation of cell shape"/>
    <property type="evidence" value="ECO:0007669"/>
    <property type="project" value="UniProtKB-KW"/>
</dbReference>
<keyword evidence="19" id="KW-0472">Membrane</keyword>
<evidence type="ECO:0000256" key="14">
    <source>
        <dbReference type="ARBA" id="ARBA00022801"/>
    </source>
</evidence>
<dbReference type="Gene3D" id="1.10.3810.10">
    <property type="entry name" value="Biosynthetic peptidoglycan transglycosylase-like"/>
    <property type="match status" value="1"/>
</dbReference>
<dbReference type="GO" id="GO:0008955">
    <property type="term" value="F:peptidoglycan glycosyltransferase activity"/>
    <property type="evidence" value="ECO:0007669"/>
    <property type="project" value="UniProtKB-EC"/>
</dbReference>
<dbReference type="EC" id="2.4.99.28" evidence="24"/>
<evidence type="ECO:0000259" key="30">
    <source>
        <dbReference type="Pfam" id="PF17092"/>
    </source>
</evidence>
<accession>A0A4R3HQ28</accession>
<evidence type="ECO:0000256" key="15">
    <source>
        <dbReference type="ARBA" id="ARBA00022960"/>
    </source>
</evidence>
<evidence type="ECO:0000259" key="29">
    <source>
        <dbReference type="Pfam" id="PF00912"/>
    </source>
</evidence>
<feature type="domain" description="Glycosyl transferase family 51" evidence="29">
    <location>
        <begin position="85"/>
        <end position="258"/>
    </location>
</feature>
<protein>
    <recommendedName>
        <fullName evidence="6">Penicillin-binding protein 1A</fullName>
        <ecNumber evidence="24">2.4.99.28</ecNumber>
        <ecNumber evidence="5">3.4.16.4</ecNumber>
    </recommendedName>
</protein>
<dbReference type="InterPro" id="IPR050396">
    <property type="entry name" value="Glycosyltr_51/Transpeptidase"/>
</dbReference>
<evidence type="ECO:0000256" key="22">
    <source>
        <dbReference type="ARBA" id="ARBA00023316"/>
    </source>
</evidence>
<dbReference type="GO" id="GO:0009252">
    <property type="term" value="P:peptidoglycan biosynthetic process"/>
    <property type="evidence" value="ECO:0007669"/>
    <property type="project" value="UniProtKB-UniPathway"/>
</dbReference>
<keyword evidence="20" id="KW-0046">Antibiotic resistance</keyword>
<dbReference type="Pfam" id="PF17092">
    <property type="entry name" value="PCB_OB"/>
    <property type="match status" value="1"/>
</dbReference>
<comment type="similarity">
    <text evidence="4">In the N-terminal section; belongs to the glycosyltransferase 51 family.</text>
</comment>
<comment type="pathway">
    <text evidence="2">Cell wall biogenesis; peptidoglycan biosynthesis.</text>
</comment>
<evidence type="ECO:0000256" key="27">
    <source>
        <dbReference type="SAM" id="MobiDB-lite"/>
    </source>
</evidence>
<evidence type="ECO:0000256" key="7">
    <source>
        <dbReference type="ARBA" id="ARBA00022475"/>
    </source>
</evidence>
<dbReference type="InterPro" id="IPR036950">
    <property type="entry name" value="PBP_transglycosylase"/>
</dbReference>
<evidence type="ECO:0000256" key="17">
    <source>
        <dbReference type="ARBA" id="ARBA00022984"/>
    </source>
</evidence>
<evidence type="ECO:0000256" key="20">
    <source>
        <dbReference type="ARBA" id="ARBA00023251"/>
    </source>
</evidence>
<comment type="caution">
    <text evidence="31">The sequence shown here is derived from an EMBL/GenBank/DDBJ whole genome shotgun (WGS) entry which is preliminary data.</text>
</comment>
<keyword evidence="10" id="KW-0645">Protease</keyword>
<dbReference type="SUPFAM" id="SSF56601">
    <property type="entry name" value="beta-lactamase/transpeptidase-like"/>
    <property type="match status" value="1"/>
</dbReference>
<evidence type="ECO:0000256" key="25">
    <source>
        <dbReference type="ARBA" id="ARBA00049902"/>
    </source>
</evidence>
<keyword evidence="13" id="KW-0812">Transmembrane</keyword>
<dbReference type="EMBL" id="SLZQ01000015">
    <property type="protein sequence ID" value="TCS33740.1"/>
    <property type="molecule type" value="Genomic_DNA"/>
</dbReference>
<evidence type="ECO:0000313" key="31">
    <source>
        <dbReference type="EMBL" id="TCS33740.1"/>
    </source>
</evidence>
<comment type="similarity">
    <text evidence="3">In the C-terminal section; belongs to the transpeptidase family.</text>
</comment>
<feature type="region of interest" description="Disordered" evidence="27">
    <location>
        <begin position="779"/>
        <end position="810"/>
    </location>
</feature>
<dbReference type="PANTHER" id="PTHR32282:SF27">
    <property type="entry name" value="PENICILLIN-BINDING PROTEIN 1A"/>
    <property type="match status" value="1"/>
</dbReference>
<evidence type="ECO:0000256" key="9">
    <source>
        <dbReference type="ARBA" id="ARBA00022645"/>
    </source>
</evidence>
<evidence type="ECO:0000256" key="3">
    <source>
        <dbReference type="ARBA" id="ARBA00007090"/>
    </source>
</evidence>
<keyword evidence="15" id="KW-0133">Cell shape</keyword>
<gene>
    <name evidence="31" type="ORF">EDC30_11530</name>
</gene>
<organism evidence="31 32">
    <name type="scientific">Paucimonas lemoignei</name>
    <name type="common">Pseudomonas lemoignei</name>
    <dbReference type="NCBI Taxonomy" id="29443"/>
    <lineage>
        <taxon>Bacteria</taxon>
        <taxon>Pseudomonadati</taxon>
        <taxon>Pseudomonadota</taxon>
        <taxon>Betaproteobacteria</taxon>
        <taxon>Burkholderiales</taxon>
        <taxon>Burkholderiaceae</taxon>
        <taxon>Paucimonas</taxon>
    </lineage>
</organism>
<dbReference type="InterPro" id="IPR001460">
    <property type="entry name" value="PCN-bd_Tpept"/>
</dbReference>
<evidence type="ECO:0000256" key="21">
    <source>
        <dbReference type="ARBA" id="ARBA00023268"/>
    </source>
</evidence>
<evidence type="ECO:0000256" key="16">
    <source>
        <dbReference type="ARBA" id="ARBA00022968"/>
    </source>
</evidence>
<dbReference type="GO" id="GO:0046677">
    <property type="term" value="P:response to antibiotic"/>
    <property type="evidence" value="ECO:0007669"/>
    <property type="project" value="UniProtKB-KW"/>
</dbReference>
<keyword evidence="32" id="KW-1185">Reference proteome</keyword>
<evidence type="ECO:0000256" key="5">
    <source>
        <dbReference type="ARBA" id="ARBA00012448"/>
    </source>
</evidence>
<keyword evidence="14" id="KW-0378">Hydrolase</keyword>
<dbReference type="SUPFAM" id="SSF53955">
    <property type="entry name" value="Lysozyme-like"/>
    <property type="match status" value="1"/>
</dbReference>
<dbReference type="GO" id="GO:0006508">
    <property type="term" value="P:proteolysis"/>
    <property type="evidence" value="ECO:0007669"/>
    <property type="project" value="UniProtKB-KW"/>
</dbReference>